<reference evidence="3" key="1">
    <citation type="submission" date="2015-02" db="EMBL/GenBank/DDBJ databases">
        <title>Description and complete genome sequence of the first cultured representative of the subdivision 5 of the Verrucomicrobia phylum.</title>
        <authorList>
            <person name="Spring S."/>
            <person name="Bunk B."/>
            <person name="Sproer C."/>
            <person name="Klenk H.-P."/>
        </authorList>
    </citation>
    <scope>NUCLEOTIDE SEQUENCE [LARGE SCALE GENOMIC DNA]</scope>
    <source>
        <strain evidence="3">L21-Fru-AB</strain>
    </source>
</reference>
<accession>A0A0G3EGG8</accession>
<evidence type="ECO:0000256" key="1">
    <source>
        <dbReference type="SAM" id="SignalP"/>
    </source>
</evidence>
<organism evidence="2 3">
    <name type="scientific">Kiritimatiella glycovorans</name>
    <dbReference type="NCBI Taxonomy" id="1307763"/>
    <lineage>
        <taxon>Bacteria</taxon>
        <taxon>Pseudomonadati</taxon>
        <taxon>Kiritimatiellota</taxon>
        <taxon>Kiritimatiellia</taxon>
        <taxon>Kiritimatiellales</taxon>
        <taxon>Kiritimatiellaceae</taxon>
        <taxon>Kiritimatiella</taxon>
    </lineage>
</organism>
<gene>
    <name evidence="2" type="ORF">L21SP4_01259</name>
</gene>
<dbReference type="AlphaFoldDB" id="A0A0G3EGG8"/>
<dbReference type="EMBL" id="CP010904">
    <property type="protein sequence ID" value="AKJ64507.1"/>
    <property type="molecule type" value="Genomic_DNA"/>
</dbReference>
<evidence type="ECO:0000313" key="3">
    <source>
        <dbReference type="Proteomes" id="UP000035268"/>
    </source>
</evidence>
<dbReference type="KEGG" id="vbl:L21SP4_01259"/>
<proteinExistence type="predicted"/>
<evidence type="ECO:0000313" key="2">
    <source>
        <dbReference type="EMBL" id="AKJ64507.1"/>
    </source>
</evidence>
<dbReference type="Proteomes" id="UP000035268">
    <property type="component" value="Chromosome"/>
</dbReference>
<name>A0A0G3EGG8_9BACT</name>
<feature type="signal peptide" evidence="1">
    <location>
        <begin position="1"/>
        <end position="19"/>
    </location>
</feature>
<keyword evidence="3" id="KW-1185">Reference proteome</keyword>
<keyword evidence="1" id="KW-0732">Signal</keyword>
<protein>
    <submittedName>
        <fullName evidence="2">Uncharacterized protein</fullName>
    </submittedName>
</protein>
<feature type="chain" id="PRO_5005183966" evidence="1">
    <location>
        <begin position="20"/>
        <end position="159"/>
    </location>
</feature>
<dbReference type="STRING" id="1307763.L21SP4_01259"/>
<dbReference type="RefSeq" id="WP_052881836.1">
    <property type="nucleotide sequence ID" value="NZ_CP010904.1"/>
</dbReference>
<sequence precursor="true">MKTMIAVALITGLSVTAFASGEDKEGETYRKIELKDLKLDPEAHEKEDVTYRGVFLDISSRFPAFMEDSGFDGDDHYRVSVGDEELPLIVEQDSDLGRKFRAMKRHTPLNVYGTVREFDVHPRLRKDPAYYLEPKRIEVLGEPVKGKRHGPHPRPRRRW</sequence>
<reference evidence="2 3" key="2">
    <citation type="journal article" date="2016" name="ISME J.">
        <title>Characterization of the first cultured representative of Verrucomicrobia subdivision 5 indicates the proposal of a novel phylum.</title>
        <authorList>
            <person name="Spring S."/>
            <person name="Bunk B."/>
            <person name="Sproer C."/>
            <person name="Schumann P."/>
            <person name="Rohde M."/>
            <person name="Tindall B.J."/>
            <person name="Klenk H.P."/>
        </authorList>
    </citation>
    <scope>NUCLEOTIDE SEQUENCE [LARGE SCALE GENOMIC DNA]</scope>
    <source>
        <strain evidence="2 3">L21-Fru-AB</strain>
    </source>
</reference>